<evidence type="ECO:0000313" key="3">
    <source>
        <dbReference type="Proteomes" id="UP000177097"/>
    </source>
</evidence>
<dbReference type="Proteomes" id="UP000177097">
    <property type="component" value="Unassembled WGS sequence"/>
</dbReference>
<accession>A0A1F7TVZ9</accession>
<evidence type="ECO:0000256" key="1">
    <source>
        <dbReference type="SAM" id="MobiDB-lite"/>
    </source>
</evidence>
<organism evidence="2 3">
    <name type="scientific">Candidatus Uhrbacteria bacterium RIFCSPHIGHO2_02_FULL_53_13</name>
    <dbReference type="NCBI Taxonomy" id="1802389"/>
    <lineage>
        <taxon>Bacteria</taxon>
        <taxon>Candidatus Uhriibacteriota</taxon>
    </lineage>
</organism>
<name>A0A1F7TVZ9_9BACT</name>
<gene>
    <name evidence="2" type="ORF">A3C17_02555</name>
</gene>
<dbReference type="EMBL" id="MGDX01000035">
    <property type="protein sequence ID" value="OGL70145.1"/>
    <property type="molecule type" value="Genomic_DNA"/>
</dbReference>
<feature type="region of interest" description="Disordered" evidence="1">
    <location>
        <begin position="82"/>
        <end position="101"/>
    </location>
</feature>
<proteinExistence type="predicted"/>
<dbReference type="STRING" id="1802389.A3C17_02555"/>
<protein>
    <submittedName>
        <fullName evidence="2">Uncharacterized protein</fullName>
    </submittedName>
</protein>
<comment type="caution">
    <text evidence="2">The sequence shown here is derived from an EMBL/GenBank/DDBJ whole genome shotgun (WGS) entry which is preliminary data.</text>
</comment>
<dbReference type="AlphaFoldDB" id="A0A1F7TVZ9"/>
<sequence length="101" mass="11893">MATLLGDLDRPEVEDFWGDNDDWLDDDSGGWCDCYLCTGGNRHEPNEWDEPGLLRRMAAEERGSVESLARYDARCRYLDRREDGKERRQRRQARQVKSLEL</sequence>
<reference evidence="2 3" key="1">
    <citation type="journal article" date="2016" name="Nat. Commun.">
        <title>Thousands of microbial genomes shed light on interconnected biogeochemical processes in an aquifer system.</title>
        <authorList>
            <person name="Anantharaman K."/>
            <person name="Brown C.T."/>
            <person name="Hug L.A."/>
            <person name="Sharon I."/>
            <person name="Castelle C.J."/>
            <person name="Probst A.J."/>
            <person name="Thomas B.C."/>
            <person name="Singh A."/>
            <person name="Wilkins M.J."/>
            <person name="Karaoz U."/>
            <person name="Brodie E.L."/>
            <person name="Williams K.H."/>
            <person name="Hubbard S.S."/>
            <person name="Banfield J.F."/>
        </authorList>
    </citation>
    <scope>NUCLEOTIDE SEQUENCE [LARGE SCALE GENOMIC DNA]</scope>
</reference>
<evidence type="ECO:0000313" key="2">
    <source>
        <dbReference type="EMBL" id="OGL70145.1"/>
    </source>
</evidence>